<proteinExistence type="predicted"/>
<keyword evidence="1" id="KW-0472">Membrane</keyword>
<dbReference type="EMBL" id="JBHTNZ010000023">
    <property type="protein sequence ID" value="MFD1462855.1"/>
    <property type="molecule type" value="Genomic_DNA"/>
</dbReference>
<evidence type="ECO:0000313" key="2">
    <source>
        <dbReference type="EMBL" id="MFD1462855.1"/>
    </source>
</evidence>
<comment type="caution">
    <text evidence="2">The sequence shown here is derived from an EMBL/GenBank/DDBJ whole genome shotgun (WGS) entry which is preliminary data.</text>
</comment>
<gene>
    <name evidence="2" type="ORF">ACFQ5D_15940</name>
</gene>
<name>A0ABW4DHZ0_9BACL</name>
<evidence type="ECO:0000313" key="3">
    <source>
        <dbReference type="Proteomes" id="UP001597340"/>
    </source>
</evidence>
<reference evidence="3" key="1">
    <citation type="journal article" date="2019" name="Int. J. Syst. Evol. Microbiol.">
        <title>The Global Catalogue of Microorganisms (GCM) 10K type strain sequencing project: providing services to taxonomists for standard genome sequencing and annotation.</title>
        <authorList>
            <consortium name="The Broad Institute Genomics Platform"/>
            <consortium name="The Broad Institute Genome Sequencing Center for Infectious Disease"/>
            <person name="Wu L."/>
            <person name="Ma J."/>
        </authorList>
    </citation>
    <scope>NUCLEOTIDE SEQUENCE [LARGE SCALE GENOMIC DNA]</scope>
    <source>
        <strain evidence="3">CCM 9147</strain>
    </source>
</reference>
<protein>
    <submittedName>
        <fullName evidence="2">Uncharacterized protein</fullName>
    </submittedName>
</protein>
<feature type="transmembrane region" description="Helical" evidence="1">
    <location>
        <begin position="13"/>
        <end position="30"/>
    </location>
</feature>
<evidence type="ECO:0000256" key="1">
    <source>
        <dbReference type="SAM" id="Phobius"/>
    </source>
</evidence>
<accession>A0ABW4DHZ0</accession>
<keyword evidence="1" id="KW-1133">Transmembrane helix</keyword>
<keyword evidence="3" id="KW-1185">Reference proteome</keyword>
<keyword evidence="1" id="KW-0812">Transmembrane</keyword>
<dbReference type="RefSeq" id="WP_229525372.1">
    <property type="nucleotide sequence ID" value="NZ_JAFFQR010000095.1"/>
</dbReference>
<dbReference type="Proteomes" id="UP001597340">
    <property type="component" value="Unassembled WGS sequence"/>
</dbReference>
<organism evidence="2 3">
    <name type="scientific">Paenibacillus farraposensis</name>
    <dbReference type="NCBI Taxonomy" id="2807095"/>
    <lineage>
        <taxon>Bacteria</taxon>
        <taxon>Bacillati</taxon>
        <taxon>Bacillota</taxon>
        <taxon>Bacilli</taxon>
        <taxon>Bacillales</taxon>
        <taxon>Paenibacillaceae</taxon>
        <taxon>Paenibacillus</taxon>
    </lineage>
</organism>
<sequence>MSEFTAGEFDGEHFAEFIILTILIVLFFFGSTDIDTLSTQPTSSSSKSSS</sequence>